<feature type="region of interest" description="Disordered" evidence="1">
    <location>
        <begin position="75"/>
        <end position="99"/>
    </location>
</feature>
<evidence type="ECO:0000313" key="3">
    <source>
        <dbReference type="EnsemblMetazoa" id="PPA37710.1"/>
    </source>
</evidence>
<evidence type="ECO:0000313" key="4">
    <source>
        <dbReference type="Proteomes" id="UP000005239"/>
    </source>
</evidence>
<dbReference type="EnsemblMetazoa" id="PPA37710.1">
    <property type="protein sequence ID" value="PPA37710.1"/>
    <property type="gene ID" value="WBGene00276079"/>
</dbReference>
<protein>
    <submittedName>
        <fullName evidence="3">Uncharacterized protein</fullName>
    </submittedName>
</protein>
<dbReference type="Proteomes" id="UP000005239">
    <property type="component" value="Unassembled WGS sequence"/>
</dbReference>
<dbReference type="AlphaFoldDB" id="A0A2A6CTE7"/>
<feature type="chain" id="PRO_5043489853" evidence="2">
    <location>
        <begin position="22"/>
        <end position="130"/>
    </location>
</feature>
<organism evidence="3 4">
    <name type="scientific">Pristionchus pacificus</name>
    <name type="common">Parasitic nematode worm</name>
    <dbReference type="NCBI Taxonomy" id="54126"/>
    <lineage>
        <taxon>Eukaryota</taxon>
        <taxon>Metazoa</taxon>
        <taxon>Ecdysozoa</taxon>
        <taxon>Nematoda</taxon>
        <taxon>Chromadorea</taxon>
        <taxon>Rhabditida</taxon>
        <taxon>Rhabditina</taxon>
        <taxon>Diplogasteromorpha</taxon>
        <taxon>Diplogasteroidea</taxon>
        <taxon>Neodiplogasteridae</taxon>
        <taxon>Pristionchus</taxon>
    </lineage>
</organism>
<feature type="signal peptide" evidence="2">
    <location>
        <begin position="1"/>
        <end position="21"/>
    </location>
</feature>
<gene>
    <name evidence="3" type="primary">WBGene00276079</name>
</gene>
<reference evidence="3" key="2">
    <citation type="submission" date="2022-06" db="UniProtKB">
        <authorList>
            <consortium name="EnsemblMetazoa"/>
        </authorList>
    </citation>
    <scope>IDENTIFICATION</scope>
    <source>
        <strain evidence="3">PS312</strain>
    </source>
</reference>
<evidence type="ECO:0000256" key="1">
    <source>
        <dbReference type="SAM" id="MobiDB-lite"/>
    </source>
</evidence>
<keyword evidence="2" id="KW-0732">Signal</keyword>
<sequence>MVYLSSFLLFSFFFLFCVISADYRTESDISLHGESDEFISDDSMDFLFSGNVIQKRDEPTIRRNGAYIWKRNGPRRNNDHSWKKRSMNGMGDNGKRWNEPPVRRVEQYMWKRTYGIDMNTPFPSIPKFEQ</sequence>
<accession>A0A8R1UPV9</accession>
<evidence type="ECO:0000256" key="2">
    <source>
        <dbReference type="SAM" id="SignalP"/>
    </source>
</evidence>
<accession>A0A2A6CTE7</accession>
<keyword evidence="4" id="KW-1185">Reference proteome</keyword>
<proteinExistence type="predicted"/>
<name>A0A2A6CTE7_PRIPA</name>
<reference evidence="4" key="1">
    <citation type="journal article" date="2008" name="Nat. Genet.">
        <title>The Pristionchus pacificus genome provides a unique perspective on nematode lifestyle and parasitism.</title>
        <authorList>
            <person name="Dieterich C."/>
            <person name="Clifton S.W."/>
            <person name="Schuster L.N."/>
            <person name="Chinwalla A."/>
            <person name="Delehaunty K."/>
            <person name="Dinkelacker I."/>
            <person name="Fulton L."/>
            <person name="Fulton R."/>
            <person name="Godfrey J."/>
            <person name="Minx P."/>
            <person name="Mitreva M."/>
            <person name="Roeseler W."/>
            <person name="Tian H."/>
            <person name="Witte H."/>
            <person name="Yang S.P."/>
            <person name="Wilson R.K."/>
            <person name="Sommer R.J."/>
        </authorList>
    </citation>
    <scope>NUCLEOTIDE SEQUENCE [LARGE SCALE GENOMIC DNA]</scope>
    <source>
        <strain evidence="4">PS312</strain>
    </source>
</reference>